<organism evidence="2 3">
    <name type="scientific">Pyricularia grisea</name>
    <name type="common">Crabgrass-specific blast fungus</name>
    <name type="synonym">Magnaporthe grisea</name>
    <dbReference type="NCBI Taxonomy" id="148305"/>
    <lineage>
        <taxon>Eukaryota</taxon>
        <taxon>Fungi</taxon>
        <taxon>Dikarya</taxon>
        <taxon>Ascomycota</taxon>
        <taxon>Pezizomycotina</taxon>
        <taxon>Sordariomycetes</taxon>
        <taxon>Sordariomycetidae</taxon>
        <taxon>Magnaporthales</taxon>
        <taxon>Pyriculariaceae</taxon>
        <taxon>Pyricularia</taxon>
    </lineage>
</organism>
<dbReference type="KEGG" id="pgri:PgNI_12591"/>
<evidence type="ECO:0000313" key="4">
    <source>
        <dbReference type="RefSeq" id="XP_030982542.1"/>
    </source>
</evidence>
<dbReference type="AlphaFoldDB" id="A0A6P8AM26"/>
<accession>A0A6P8AM26</accession>
<dbReference type="RefSeq" id="XP_030975947.1">
    <property type="nucleotide sequence ID" value="XM_031132537.1"/>
</dbReference>
<proteinExistence type="predicted"/>
<feature type="compositionally biased region" description="Basic residues" evidence="1">
    <location>
        <begin position="1"/>
        <end position="19"/>
    </location>
</feature>
<protein>
    <submittedName>
        <fullName evidence="3 4">Uncharacterized protein</fullName>
    </submittedName>
</protein>
<dbReference type="RefSeq" id="XP_030982542.1">
    <property type="nucleotide sequence ID" value="XM_031125191.1"/>
</dbReference>
<reference evidence="3 4" key="3">
    <citation type="submission" date="2025-04" db="UniProtKB">
        <authorList>
            <consortium name="RefSeq"/>
        </authorList>
    </citation>
    <scope>IDENTIFICATION</scope>
    <source>
        <strain evidence="3 4">NI907</strain>
    </source>
</reference>
<evidence type="ECO:0000313" key="2">
    <source>
        <dbReference type="Proteomes" id="UP000515153"/>
    </source>
</evidence>
<dbReference type="GeneID" id="41960100"/>
<evidence type="ECO:0000313" key="3">
    <source>
        <dbReference type="RefSeq" id="XP_030975947.1"/>
    </source>
</evidence>
<reference evidence="2 3" key="1">
    <citation type="journal article" date="2019" name="Mol. Biol. Evol.">
        <title>Blast fungal genomes show frequent chromosomal changes, gene gains and losses, and effector gene turnover.</title>
        <authorList>
            <person name="Gomez Luciano L.B."/>
            <person name="Jason Tsai I."/>
            <person name="Chuma I."/>
            <person name="Tosa Y."/>
            <person name="Chen Y.H."/>
            <person name="Li J.Y."/>
            <person name="Li M.Y."/>
            <person name="Jade Lu M.Y."/>
            <person name="Nakayashiki H."/>
            <person name="Li W.H."/>
        </authorList>
    </citation>
    <scope>NUCLEOTIDE SEQUENCE</scope>
    <source>
        <strain evidence="2 3">NI907</strain>
    </source>
</reference>
<sequence length="62" mass="7138">MGRKKPRIANSRRARRPLKQKWPPNRHLLLESYLDSILPFAAVDQPPTKRICDRRATSAATS</sequence>
<gene>
    <name evidence="4" type="ORF">PgNI_05154</name>
    <name evidence="3" type="ORF">PgNI_12591</name>
</gene>
<dbReference type="KEGG" id="pgri:PgNI_05154"/>
<reference evidence="3 4" key="2">
    <citation type="submission" date="2019-10" db="EMBL/GenBank/DDBJ databases">
        <authorList>
            <consortium name="NCBI Genome Project"/>
        </authorList>
    </citation>
    <scope>NUCLEOTIDE SEQUENCE</scope>
    <source>
        <strain evidence="3 4">NI907</strain>
    </source>
</reference>
<evidence type="ECO:0000256" key="1">
    <source>
        <dbReference type="SAM" id="MobiDB-lite"/>
    </source>
</evidence>
<keyword evidence="2" id="KW-1185">Reference proteome</keyword>
<name>A0A6P8AM26_PYRGI</name>
<dbReference type="Proteomes" id="UP000515153">
    <property type="component" value="Chromosome I"/>
</dbReference>
<feature type="region of interest" description="Disordered" evidence="1">
    <location>
        <begin position="1"/>
        <end position="21"/>
    </location>
</feature>